<dbReference type="InterPro" id="IPR002052">
    <property type="entry name" value="DNA_methylase_N6_adenine_CS"/>
</dbReference>
<evidence type="ECO:0000256" key="2">
    <source>
        <dbReference type="ARBA" id="ARBA00011900"/>
    </source>
</evidence>
<comment type="similarity">
    <text evidence="1">Belongs to the N(4)/N(6)-methyltransferase family.</text>
</comment>
<evidence type="ECO:0000256" key="7">
    <source>
        <dbReference type="ARBA" id="ARBA00047942"/>
    </source>
</evidence>
<feature type="coiled-coil region" evidence="8">
    <location>
        <begin position="572"/>
        <end position="599"/>
    </location>
</feature>
<evidence type="ECO:0000256" key="1">
    <source>
        <dbReference type="ARBA" id="ARBA00006594"/>
    </source>
</evidence>
<dbReference type="InterPro" id="IPR051537">
    <property type="entry name" value="DNA_Adenine_Mtase"/>
</dbReference>
<dbReference type="EMBL" id="CP037421">
    <property type="protein sequence ID" value="QDT29883.1"/>
    <property type="molecule type" value="Genomic_DNA"/>
</dbReference>
<keyword evidence="3 11" id="KW-0489">Methyltransferase</keyword>
<gene>
    <name evidence="11" type="ORF">Enr10x_52400</name>
</gene>
<sequence length="604" mass="68765">MSAPKIITREELDRLLWGAADILRGTTDAADFKNHILSLLFLKRLNDVFLERRQEIIDEYVKSGKPEDQATEFAEDPDEYGRGSYYIPLKARWAELMKIPENRAEEIDIALQAVEDENGDIFNGILTSVRFNDERRFGGNAKDLDAFMQRLLTHFANIPLGNHNLIDPDILGESYEYLIDRFADGAGKKGGEYRTPPMVVRTIVELLRPQEGMRIHDPTCGTGGMLIGCGRYVEDHGGNPKNITLTGQEKNYSTWAIAKFNMLLHNFPDGKVELGDTIVSPKFEEGGALQSFDRIIANPPFSLREWHGVEADQDTGKVDSKKVKERWQNDSFRRFHRGIPPTTKGDTAFLQHMIEVCNDRGMVGVVLPHGVLFRGGAEAAVRKALLQEDLFEAVIGLPEKLFYGTGIPASILILNKNKPTEREKHVLFIDASAEGFYHEGKNRNSLRWEDILRIVSVFNAWAKPDRLPEAVEQLSQSWIDGYEQHRNIQLERSPNNELRELVNNRFDNELVKVQEAQKVVKEWFQADHPGGRTSLEKFANVVPLAEIEQENDFNLNISRYVDTSDPPPQLDVKAELKKLRKLEEKRDTAEQQMNQLLAELGYEE</sequence>
<dbReference type="REBASE" id="356001">
    <property type="entry name" value="M.PbaEnr10ORF52400P"/>
</dbReference>
<keyword evidence="8" id="KW-0175">Coiled coil</keyword>
<dbReference type="Proteomes" id="UP000315647">
    <property type="component" value="Chromosome"/>
</dbReference>
<protein>
    <recommendedName>
        <fullName evidence="2">site-specific DNA-methyltransferase (adenine-specific)</fullName>
        <ecNumber evidence="2">2.1.1.72</ecNumber>
    </recommendedName>
</protein>
<evidence type="ECO:0000313" key="12">
    <source>
        <dbReference type="Proteomes" id="UP000315647"/>
    </source>
</evidence>
<evidence type="ECO:0000259" key="10">
    <source>
        <dbReference type="Pfam" id="PF12161"/>
    </source>
</evidence>
<dbReference type="SUPFAM" id="SSF53335">
    <property type="entry name" value="S-adenosyl-L-methionine-dependent methyltransferases"/>
    <property type="match status" value="1"/>
</dbReference>
<evidence type="ECO:0000256" key="6">
    <source>
        <dbReference type="ARBA" id="ARBA00022747"/>
    </source>
</evidence>
<dbReference type="GO" id="GO:0009307">
    <property type="term" value="P:DNA restriction-modification system"/>
    <property type="evidence" value="ECO:0007669"/>
    <property type="project" value="UniProtKB-KW"/>
</dbReference>
<dbReference type="Gene3D" id="1.20.1260.30">
    <property type="match status" value="1"/>
</dbReference>
<keyword evidence="4 11" id="KW-0808">Transferase</keyword>
<dbReference type="Gene3D" id="3.40.50.150">
    <property type="entry name" value="Vaccinia Virus protein VP39"/>
    <property type="match status" value="1"/>
</dbReference>
<dbReference type="PANTHER" id="PTHR42933:SF3">
    <property type="entry name" value="TYPE I RESTRICTION ENZYME MJAVIII METHYLASE SUBUNIT"/>
    <property type="match status" value="1"/>
</dbReference>
<evidence type="ECO:0000256" key="8">
    <source>
        <dbReference type="SAM" id="Coils"/>
    </source>
</evidence>
<dbReference type="PANTHER" id="PTHR42933">
    <property type="entry name" value="SLR6095 PROTEIN"/>
    <property type="match status" value="1"/>
</dbReference>
<keyword evidence="5" id="KW-0949">S-adenosyl-L-methionine</keyword>
<keyword evidence="12" id="KW-1185">Reference proteome</keyword>
<accession>A0A517QE25</accession>
<dbReference type="RefSeq" id="WP_197997361.1">
    <property type="nucleotide sequence ID" value="NZ_CP037421.1"/>
</dbReference>
<name>A0A517QE25_9PLAN</name>
<reference evidence="11 12" key="1">
    <citation type="submission" date="2019-03" db="EMBL/GenBank/DDBJ databases">
        <title>Deep-cultivation of Planctomycetes and their phenomic and genomic characterization uncovers novel biology.</title>
        <authorList>
            <person name="Wiegand S."/>
            <person name="Jogler M."/>
            <person name="Boedeker C."/>
            <person name="Pinto D."/>
            <person name="Vollmers J."/>
            <person name="Rivas-Marin E."/>
            <person name="Kohn T."/>
            <person name="Peeters S.H."/>
            <person name="Heuer A."/>
            <person name="Rast P."/>
            <person name="Oberbeckmann S."/>
            <person name="Bunk B."/>
            <person name="Jeske O."/>
            <person name="Meyerdierks A."/>
            <person name="Storesund J.E."/>
            <person name="Kallscheuer N."/>
            <person name="Luecker S."/>
            <person name="Lage O.M."/>
            <person name="Pohl T."/>
            <person name="Merkel B.J."/>
            <person name="Hornburger P."/>
            <person name="Mueller R.-W."/>
            <person name="Bruemmer F."/>
            <person name="Labrenz M."/>
            <person name="Spormann A.M."/>
            <person name="Op den Camp H."/>
            <person name="Overmann J."/>
            <person name="Amann R."/>
            <person name="Jetten M.S.M."/>
            <person name="Mascher T."/>
            <person name="Medema M.H."/>
            <person name="Devos D.P."/>
            <person name="Kaster A.-K."/>
            <person name="Ovreas L."/>
            <person name="Rohde M."/>
            <person name="Galperin M.Y."/>
            <person name="Jogler C."/>
        </authorList>
    </citation>
    <scope>NUCLEOTIDE SEQUENCE [LARGE SCALE GENOMIC DNA]</scope>
    <source>
        <strain evidence="11 12">Enr10</strain>
    </source>
</reference>
<feature type="domain" description="N6 adenine-specific DNA methyltransferase N-terminal" evidence="10">
    <location>
        <begin position="14"/>
        <end position="139"/>
    </location>
</feature>
<evidence type="ECO:0000259" key="9">
    <source>
        <dbReference type="Pfam" id="PF02384"/>
    </source>
</evidence>
<dbReference type="InterPro" id="IPR022749">
    <property type="entry name" value="D12N6_MeTrfase_N"/>
</dbReference>
<dbReference type="InterPro" id="IPR003356">
    <property type="entry name" value="DNA_methylase_A-5"/>
</dbReference>
<organism evidence="11 12">
    <name type="scientific">Gimesia panareensis</name>
    <dbReference type="NCBI Taxonomy" id="2527978"/>
    <lineage>
        <taxon>Bacteria</taxon>
        <taxon>Pseudomonadati</taxon>
        <taxon>Planctomycetota</taxon>
        <taxon>Planctomycetia</taxon>
        <taxon>Planctomycetales</taxon>
        <taxon>Planctomycetaceae</taxon>
        <taxon>Gimesia</taxon>
    </lineage>
</organism>
<proteinExistence type="inferred from homology"/>
<dbReference type="GO" id="GO:0009007">
    <property type="term" value="F:site-specific DNA-methyltransferase (adenine-specific) activity"/>
    <property type="evidence" value="ECO:0007669"/>
    <property type="project" value="UniProtKB-EC"/>
</dbReference>
<dbReference type="InterPro" id="IPR038333">
    <property type="entry name" value="T1MK-like_N_sf"/>
</dbReference>
<dbReference type="PROSITE" id="PS00092">
    <property type="entry name" value="N6_MTASE"/>
    <property type="match status" value="1"/>
</dbReference>
<keyword evidence="6" id="KW-0680">Restriction system</keyword>
<dbReference type="EC" id="2.1.1.72" evidence="2"/>
<feature type="domain" description="DNA methylase adenine-specific" evidence="9">
    <location>
        <begin position="168"/>
        <end position="467"/>
    </location>
</feature>
<comment type="catalytic activity">
    <reaction evidence="7">
        <text>a 2'-deoxyadenosine in DNA + S-adenosyl-L-methionine = an N(6)-methyl-2'-deoxyadenosine in DNA + S-adenosyl-L-homocysteine + H(+)</text>
        <dbReference type="Rhea" id="RHEA:15197"/>
        <dbReference type="Rhea" id="RHEA-COMP:12418"/>
        <dbReference type="Rhea" id="RHEA-COMP:12419"/>
        <dbReference type="ChEBI" id="CHEBI:15378"/>
        <dbReference type="ChEBI" id="CHEBI:57856"/>
        <dbReference type="ChEBI" id="CHEBI:59789"/>
        <dbReference type="ChEBI" id="CHEBI:90615"/>
        <dbReference type="ChEBI" id="CHEBI:90616"/>
        <dbReference type="EC" id="2.1.1.72"/>
    </reaction>
</comment>
<dbReference type="PRINTS" id="PR00507">
    <property type="entry name" value="N12N6MTFRASE"/>
</dbReference>
<dbReference type="AlphaFoldDB" id="A0A517QE25"/>
<dbReference type="GO" id="GO:0032259">
    <property type="term" value="P:methylation"/>
    <property type="evidence" value="ECO:0007669"/>
    <property type="project" value="UniProtKB-KW"/>
</dbReference>
<dbReference type="GO" id="GO:0003677">
    <property type="term" value="F:DNA binding"/>
    <property type="evidence" value="ECO:0007669"/>
    <property type="project" value="InterPro"/>
</dbReference>
<dbReference type="Pfam" id="PF02384">
    <property type="entry name" value="N6_Mtase"/>
    <property type="match status" value="1"/>
</dbReference>
<evidence type="ECO:0000313" key="11">
    <source>
        <dbReference type="EMBL" id="QDT29883.1"/>
    </source>
</evidence>
<evidence type="ECO:0000256" key="3">
    <source>
        <dbReference type="ARBA" id="ARBA00022603"/>
    </source>
</evidence>
<dbReference type="GO" id="GO:0008170">
    <property type="term" value="F:N-methyltransferase activity"/>
    <property type="evidence" value="ECO:0007669"/>
    <property type="project" value="InterPro"/>
</dbReference>
<evidence type="ECO:0000256" key="5">
    <source>
        <dbReference type="ARBA" id="ARBA00022691"/>
    </source>
</evidence>
<dbReference type="InterPro" id="IPR029063">
    <property type="entry name" value="SAM-dependent_MTases_sf"/>
</dbReference>
<dbReference type="Pfam" id="PF12161">
    <property type="entry name" value="HsdM_N"/>
    <property type="match status" value="1"/>
</dbReference>
<evidence type="ECO:0000256" key="4">
    <source>
        <dbReference type="ARBA" id="ARBA00022679"/>
    </source>
</evidence>